<reference evidence="1 2" key="1">
    <citation type="submission" date="2024-06" db="EMBL/GenBank/DDBJ databases">
        <title>Genomic Encyclopedia of Type Strains, Phase V (KMG-V): Genome sequencing to study the core and pangenomes of soil and plant-associated prokaryotes.</title>
        <authorList>
            <person name="Whitman W."/>
        </authorList>
    </citation>
    <scope>NUCLEOTIDE SEQUENCE [LARGE SCALE GENOMIC DNA]</scope>
    <source>
        <strain evidence="1 2">NE40</strain>
    </source>
</reference>
<gene>
    <name evidence="1" type="ORF">V5J35_002218</name>
</gene>
<keyword evidence="2" id="KW-1185">Reference proteome</keyword>
<evidence type="ECO:0000313" key="1">
    <source>
        <dbReference type="EMBL" id="MET4757026.1"/>
    </source>
</evidence>
<evidence type="ECO:0000313" key="2">
    <source>
        <dbReference type="Proteomes" id="UP001549366"/>
    </source>
</evidence>
<protein>
    <recommendedName>
        <fullName evidence="3">Metallo-beta-lactamase domain-containing protein</fullName>
    </recommendedName>
</protein>
<proteinExistence type="predicted"/>
<dbReference type="Proteomes" id="UP001549366">
    <property type="component" value="Unassembled WGS sequence"/>
</dbReference>
<comment type="caution">
    <text evidence="1">The sequence shown here is derived from an EMBL/GenBank/DDBJ whole genome shotgun (WGS) entry which is preliminary data.</text>
</comment>
<accession>A0ABV2SGW8</accession>
<dbReference type="RefSeq" id="WP_354016383.1">
    <property type="nucleotide sequence ID" value="NZ_JBEWTB010000002.1"/>
</dbReference>
<organism evidence="1 2">
    <name type="scientific">Endozoicomonas lisbonensis</name>
    <dbReference type="NCBI Taxonomy" id="3120522"/>
    <lineage>
        <taxon>Bacteria</taxon>
        <taxon>Pseudomonadati</taxon>
        <taxon>Pseudomonadota</taxon>
        <taxon>Gammaproteobacteria</taxon>
        <taxon>Oceanospirillales</taxon>
        <taxon>Endozoicomonadaceae</taxon>
        <taxon>Endozoicomonas</taxon>
    </lineage>
</organism>
<name>A0ABV2SGW8_9GAMM</name>
<evidence type="ECO:0008006" key="3">
    <source>
        <dbReference type="Google" id="ProtNLM"/>
    </source>
</evidence>
<dbReference type="EMBL" id="JBEWTB010000002">
    <property type="protein sequence ID" value="MET4757026.1"/>
    <property type="molecule type" value="Genomic_DNA"/>
</dbReference>
<sequence>MKVIKQLEVDGKPYPLIKDDVRLSLKRPGRAILNVTSTQPLSGLVILDIGWSHARPKRFFMGYVVESLTVSTNEQQLLCNEVAAALDSDHFMGLRHTTVNDVLAKMAKGTPLTFVTPESGYCKKQSPYFFHLGGGYQAMDAIGPVFQIPNYIWQQQGDGTIFVGSWDDSRWPSRSIPIPDKVFKRHIAQGTAELAMVPGLRPGVLFNRGIVTAVQLKKERMVISWKKKSAAFT</sequence>